<evidence type="ECO:0000256" key="3">
    <source>
        <dbReference type="ARBA" id="ARBA00022691"/>
    </source>
</evidence>
<reference evidence="6 7" key="1">
    <citation type="submission" date="2018-06" db="EMBL/GenBank/DDBJ databases">
        <title>Lujinxingia sediminis gen. nov. sp. nov., a new facultative anaerobic member of the class Deltaproteobacteria, and proposal of Lujinxingaceae fam. nov.</title>
        <authorList>
            <person name="Guo L.-Y."/>
            <person name="Li C.-M."/>
            <person name="Wang S."/>
            <person name="Du Z.-J."/>
        </authorList>
    </citation>
    <scope>NUCLEOTIDE SEQUENCE [LARGE SCALE GENOMIC DNA]</scope>
    <source>
        <strain evidence="6 7">FA350</strain>
    </source>
</reference>
<dbReference type="InterPro" id="IPR012967">
    <property type="entry name" value="COMT_dimerisation"/>
</dbReference>
<evidence type="ECO:0000256" key="2">
    <source>
        <dbReference type="ARBA" id="ARBA00022679"/>
    </source>
</evidence>
<dbReference type="Gene3D" id="3.40.50.150">
    <property type="entry name" value="Vaccinia Virus protein VP39"/>
    <property type="match status" value="1"/>
</dbReference>
<feature type="domain" description="O-methyltransferase C-terminal" evidence="4">
    <location>
        <begin position="392"/>
        <end position="537"/>
    </location>
</feature>
<dbReference type="OrthoDB" id="582216at2"/>
<keyword evidence="3" id="KW-0949">S-adenosyl-L-methionine</keyword>
<keyword evidence="7" id="KW-1185">Reference proteome</keyword>
<evidence type="ECO:0000313" key="7">
    <source>
        <dbReference type="Proteomes" id="UP000249799"/>
    </source>
</evidence>
<organism evidence="6 7">
    <name type="scientific">Bradymonas sediminis</name>
    <dbReference type="NCBI Taxonomy" id="1548548"/>
    <lineage>
        <taxon>Bacteria</taxon>
        <taxon>Deltaproteobacteria</taxon>
        <taxon>Bradymonadales</taxon>
        <taxon>Bradymonadaceae</taxon>
        <taxon>Bradymonas</taxon>
    </lineage>
</organism>
<dbReference type="RefSeq" id="WP_111336915.1">
    <property type="nucleotide sequence ID" value="NZ_SNXT01000004.1"/>
</dbReference>
<dbReference type="Gene3D" id="1.10.10.10">
    <property type="entry name" value="Winged helix-like DNA-binding domain superfamily/Winged helix DNA-binding domain"/>
    <property type="match status" value="1"/>
</dbReference>
<dbReference type="CDD" id="cd02440">
    <property type="entry name" value="AdoMet_MTases"/>
    <property type="match status" value="1"/>
</dbReference>
<dbReference type="InterPro" id="IPR016461">
    <property type="entry name" value="COMT-like"/>
</dbReference>
<evidence type="ECO:0000259" key="4">
    <source>
        <dbReference type="Pfam" id="PF00891"/>
    </source>
</evidence>
<dbReference type="PANTHER" id="PTHR43712:SF2">
    <property type="entry name" value="O-METHYLTRANSFERASE CICE"/>
    <property type="match status" value="1"/>
</dbReference>
<evidence type="ECO:0000256" key="1">
    <source>
        <dbReference type="ARBA" id="ARBA00022603"/>
    </source>
</evidence>
<dbReference type="GO" id="GO:0046983">
    <property type="term" value="F:protein dimerization activity"/>
    <property type="evidence" value="ECO:0007669"/>
    <property type="project" value="InterPro"/>
</dbReference>
<keyword evidence="1 6" id="KW-0489">Methyltransferase</keyword>
<dbReference type="InterPro" id="IPR036388">
    <property type="entry name" value="WH-like_DNA-bd_sf"/>
</dbReference>
<dbReference type="Pfam" id="PF00891">
    <property type="entry name" value="Methyltransf_2"/>
    <property type="match status" value="1"/>
</dbReference>
<dbReference type="PROSITE" id="PS51683">
    <property type="entry name" value="SAM_OMT_II"/>
    <property type="match status" value="1"/>
</dbReference>
<name>A0A2Z4FQ32_9DELT</name>
<dbReference type="Proteomes" id="UP000249799">
    <property type="component" value="Chromosome"/>
</dbReference>
<gene>
    <name evidence="6" type="ORF">DN745_17520</name>
</gene>
<dbReference type="SUPFAM" id="SSF53335">
    <property type="entry name" value="S-adenosyl-L-methionine-dependent methyltransferases"/>
    <property type="match status" value="1"/>
</dbReference>
<dbReference type="Pfam" id="PF14903">
    <property type="entry name" value="WG_beta_rep"/>
    <property type="match status" value="1"/>
</dbReference>
<evidence type="ECO:0000313" key="6">
    <source>
        <dbReference type="EMBL" id="AWV91030.1"/>
    </source>
</evidence>
<dbReference type="Pfam" id="PF08100">
    <property type="entry name" value="Dimerisation"/>
    <property type="match status" value="1"/>
</dbReference>
<dbReference type="InterPro" id="IPR001077">
    <property type="entry name" value="COMT_C"/>
</dbReference>
<dbReference type="GO" id="GO:0008171">
    <property type="term" value="F:O-methyltransferase activity"/>
    <property type="evidence" value="ECO:0007669"/>
    <property type="project" value="InterPro"/>
</dbReference>
<proteinExistence type="predicted"/>
<dbReference type="GO" id="GO:0032259">
    <property type="term" value="P:methylation"/>
    <property type="evidence" value="ECO:0007669"/>
    <property type="project" value="UniProtKB-KW"/>
</dbReference>
<accession>A0A2Z4FQ32</accession>
<dbReference type="PANTHER" id="PTHR43712">
    <property type="entry name" value="PUTATIVE (AFU_ORTHOLOGUE AFUA_4G14580)-RELATED"/>
    <property type="match status" value="1"/>
</dbReference>
<dbReference type="InterPro" id="IPR036390">
    <property type="entry name" value="WH_DNA-bd_sf"/>
</dbReference>
<dbReference type="SUPFAM" id="SSF46785">
    <property type="entry name" value="Winged helix' DNA-binding domain"/>
    <property type="match status" value="1"/>
</dbReference>
<dbReference type="KEGG" id="bsed:DN745_17520"/>
<dbReference type="AlphaFoldDB" id="A0A2Z4FQ32"/>
<dbReference type="EMBL" id="CP030032">
    <property type="protein sequence ID" value="AWV91030.1"/>
    <property type="molecule type" value="Genomic_DNA"/>
</dbReference>
<feature type="domain" description="O-methyltransferase dimerisation" evidence="5">
    <location>
        <begin position="252"/>
        <end position="320"/>
    </location>
</feature>
<sequence length="557" mass="62887">MNLPDWKKTSVSPDQSHHLCSGKPLYDKRFDEVLKYHAPGLAPARDASGSYHIDLMGQPVYAERYQRTFGFYDGRASVVSNGRWFHLGEHGEQIYSAHYAWTGNYQEGRCTVRSESGLYSHIDRLGQPVYDAQYHYAGDFRDGVAVVQNEAGHSTHIDRDGALIHARWFADLDVFHKGFARAQDERGWHHINRSGDALYTRRFAEVEPFYNGQARAKRFDGGLEVIDERGERMLELRPGRPTPLQTLSDDMVGFWKTQTIQAGVELGVFDALPANTAEVAQRTELAERRAMRLLYGLWELELVRPDDAERWCLTECGALLGHESPSAMAYASSVWARDHYQKWQRLPDALRAEATSEKSYFKGLSGAQVATYQRAISGYARHDYAHLPETINWREHKHVIDAGGGQGVLLAQLLTAHAHLQGTLLELPQVLGTFESPGEFSGRLRALQANLFEPWPSKADAIVLARVLHDWPDSDALRILKRARQSLHPNGKLYVIEMIRPDDKPDGSLLDLNMLVMTGGRERTHSEWTKLLTDAGFHLLETRNLPSVSDILIGAIK</sequence>
<protein>
    <submittedName>
        <fullName evidence="6">Methyltransferase</fullName>
    </submittedName>
</protein>
<evidence type="ECO:0000259" key="5">
    <source>
        <dbReference type="Pfam" id="PF08100"/>
    </source>
</evidence>
<dbReference type="InterPro" id="IPR032774">
    <property type="entry name" value="WG_beta_rep"/>
</dbReference>
<keyword evidence="2 6" id="KW-0808">Transferase</keyword>
<dbReference type="InterPro" id="IPR029063">
    <property type="entry name" value="SAM-dependent_MTases_sf"/>
</dbReference>